<feature type="chain" id="PRO_5043037863" description="DUF8021 domain-containing protein" evidence="1">
    <location>
        <begin position="20"/>
        <end position="282"/>
    </location>
</feature>
<sequence length="282" mass="30257">MKIQSIVLAGAALVSCCLAAECSRSFLVYATTKYVAAQTEGKPPTMAALAADNLNYTESDKTIDIKTGVLTQPMKIDHNRSIHDTTLCATFTELIVADSANPYVIGTRMVFTDNKASLIETIASKPGDWAFNVTGYLHWNSLETWGPIPAEKRDSRAVIQAAGDAYFNRFHNASVAVPFGTPCARLEGGAYTDSRASGDNTCGLGLPSTITVTNRRYVVDEEMGAVSMYLGFPGLDKSVADQPMPDSHFFRVEGGQIRYIHTVTTCEHAGCGMNGTGIPPAV</sequence>
<dbReference type="PROSITE" id="PS51257">
    <property type="entry name" value="PROKAR_LIPOPROTEIN"/>
    <property type="match status" value="1"/>
</dbReference>
<proteinExistence type="predicted"/>
<protein>
    <recommendedName>
        <fullName evidence="2">DUF8021 domain-containing protein</fullName>
    </recommendedName>
</protein>
<evidence type="ECO:0000256" key="1">
    <source>
        <dbReference type="SAM" id="SignalP"/>
    </source>
</evidence>
<dbReference type="Proteomes" id="UP001302745">
    <property type="component" value="Unassembled WGS sequence"/>
</dbReference>
<comment type="caution">
    <text evidence="3">The sequence shown here is derived from an EMBL/GenBank/DDBJ whole genome shotgun (WGS) entry which is preliminary data.</text>
</comment>
<reference evidence="3" key="2">
    <citation type="submission" date="2023-05" db="EMBL/GenBank/DDBJ databases">
        <authorList>
            <consortium name="Lawrence Berkeley National Laboratory"/>
            <person name="Steindorff A."/>
            <person name="Hensen N."/>
            <person name="Bonometti L."/>
            <person name="Westerberg I."/>
            <person name="Brannstrom I.O."/>
            <person name="Guillou S."/>
            <person name="Cros-Aarteil S."/>
            <person name="Calhoun S."/>
            <person name="Haridas S."/>
            <person name="Kuo A."/>
            <person name="Mondo S."/>
            <person name="Pangilinan J."/>
            <person name="Riley R."/>
            <person name="Labutti K."/>
            <person name="Andreopoulos B."/>
            <person name="Lipzen A."/>
            <person name="Chen C."/>
            <person name="Yanf M."/>
            <person name="Daum C."/>
            <person name="Ng V."/>
            <person name="Clum A."/>
            <person name="Ohm R."/>
            <person name="Martin F."/>
            <person name="Silar P."/>
            <person name="Natvig D."/>
            <person name="Lalanne C."/>
            <person name="Gautier V."/>
            <person name="Ament-Velasquez S.L."/>
            <person name="Kruys A."/>
            <person name="Hutchinson M.I."/>
            <person name="Powell A.J."/>
            <person name="Barry K."/>
            <person name="Miller A.N."/>
            <person name="Grigoriev I.V."/>
            <person name="Debuchy R."/>
            <person name="Gladieux P."/>
            <person name="Thoren M.H."/>
            <person name="Johannesson H."/>
        </authorList>
    </citation>
    <scope>NUCLEOTIDE SEQUENCE</scope>
    <source>
        <strain evidence="3">CBS 538.74</strain>
    </source>
</reference>
<gene>
    <name evidence="3" type="ORF">C8A00DRAFT_38016</name>
</gene>
<name>A0AAN6ZUH2_9PEZI</name>
<evidence type="ECO:0000313" key="4">
    <source>
        <dbReference type="Proteomes" id="UP001302745"/>
    </source>
</evidence>
<evidence type="ECO:0000259" key="2">
    <source>
        <dbReference type="Pfam" id="PF26061"/>
    </source>
</evidence>
<organism evidence="3 4">
    <name type="scientific">Chaetomidium leptoderma</name>
    <dbReference type="NCBI Taxonomy" id="669021"/>
    <lineage>
        <taxon>Eukaryota</taxon>
        <taxon>Fungi</taxon>
        <taxon>Dikarya</taxon>
        <taxon>Ascomycota</taxon>
        <taxon>Pezizomycotina</taxon>
        <taxon>Sordariomycetes</taxon>
        <taxon>Sordariomycetidae</taxon>
        <taxon>Sordariales</taxon>
        <taxon>Chaetomiaceae</taxon>
        <taxon>Chaetomidium</taxon>
    </lineage>
</organism>
<evidence type="ECO:0000313" key="3">
    <source>
        <dbReference type="EMBL" id="KAK4149391.1"/>
    </source>
</evidence>
<keyword evidence="4" id="KW-1185">Reference proteome</keyword>
<keyword evidence="1" id="KW-0732">Signal</keyword>
<dbReference type="Pfam" id="PF26061">
    <property type="entry name" value="DUF8021"/>
    <property type="match status" value="1"/>
</dbReference>
<dbReference type="AlphaFoldDB" id="A0AAN6ZUH2"/>
<reference evidence="3" key="1">
    <citation type="journal article" date="2023" name="Mol. Phylogenet. Evol.">
        <title>Genome-scale phylogeny and comparative genomics of the fungal order Sordariales.</title>
        <authorList>
            <person name="Hensen N."/>
            <person name="Bonometti L."/>
            <person name="Westerberg I."/>
            <person name="Brannstrom I.O."/>
            <person name="Guillou S."/>
            <person name="Cros-Aarteil S."/>
            <person name="Calhoun S."/>
            <person name="Haridas S."/>
            <person name="Kuo A."/>
            <person name="Mondo S."/>
            <person name="Pangilinan J."/>
            <person name="Riley R."/>
            <person name="LaButti K."/>
            <person name="Andreopoulos B."/>
            <person name="Lipzen A."/>
            <person name="Chen C."/>
            <person name="Yan M."/>
            <person name="Daum C."/>
            <person name="Ng V."/>
            <person name="Clum A."/>
            <person name="Steindorff A."/>
            <person name="Ohm R.A."/>
            <person name="Martin F."/>
            <person name="Silar P."/>
            <person name="Natvig D.O."/>
            <person name="Lalanne C."/>
            <person name="Gautier V."/>
            <person name="Ament-Velasquez S.L."/>
            <person name="Kruys A."/>
            <person name="Hutchinson M.I."/>
            <person name="Powell A.J."/>
            <person name="Barry K."/>
            <person name="Miller A.N."/>
            <person name="Grigoriev I.V."/>
            <person name="Debuchy R."/>
            <person name="Gladieux P."/>
            <person name="Hiltunen Thoren M."/>
            <person name="Johannesson H."/>
        </authorList>
    </citation>
    <scope>NUCLEOTIDE SEQUENCE</scope>
    <source>
        <strain evidence="3">CBS 538.74</strain>
    </source>
</reference>
<feature type="signal peptide" evidence="1">
    <location>
        <begin position="1"/>
        <end position="19"/>
    </location>
</feature>
<feature type="domain" description="DUF8021" evidence="2">
    <location>
        <begin position="152"/>
        <end position="264"/>
    </location>
</feature>
<dbReference type="EMBL" id="MU857165">
    <property type="protein sequence ID" value="KAK4149391.1"/>
    <property type="molecule type" value="Genomic_DNA"/>
</dbReference>
<accession>A0AAN6ZUH2</accession>
<dbReference type="InterPro" id="IPR058334">
    <property type="entry name" value="DUF8021"/>
</dbReference>